<dbReference type="InterPro" id="IPR052522">
    <property type="entry name" value="ABC-2_transport_permease"/>
</dbReference>
<organism evidence="8 9">
    <name type="scientific">Lysobacter enzymogenes</name>
    <dbReference type="NCBI Taxonomy" id="69"/>
    <lineage>
        <taxon>Bacteria</taxon>
        <taxon>Pseudomonadati</taxon>
        <taxon>Pseudomonadota</taxon>
        <taxon>Gammaproteobacteria</taxon>
        <taxon>Lysobacterales</taxon>
        <taxon>Lysobacteraceae</taxon>
        <taxon>Lysobacter</taxon>
    </lineage>
</organism>
<feature type="transmembrane region" description="Helical" evidence="6">
    <location>
        <begin position="176"/>
        <end position="194"/>
    </location>
</feature>
<dbReference type="GeneID" id="83062680"/>
<dbReference type="Proteomes" id="UP000218824">
    <property type="component" value="Chromosome"/>
</dbReference>
<evidence type="ECO:0000313" key="8">
    <source>
        <dbReference type="EMBL" id="BAV96270.1"/>
    </source>
</evidence>
<evidence type="ECO:0000256" key="2">
    <source>
        <dbReference type="ARBA" id="ARBA00007783"/>
    </source>
</evidence>
<evidence type="ECO:0000256" key="5">
    <source>
        <dbReference type="ARBA" id="ARBA00023136"/>
    </source>
</evidence>
<evidence type="ECO:0000256" key="1">
    <source>
        <dbReference type="ARBA" id="ARBA00004141"/>
    </source>
</evidence>
<comment type="subcellular location">
    <subcellularLocation>
        <location evidence="6">Cell inner membrane</location>
        <topology evidence="6">Multi-pass membrane protein</topology>
    </subcellularLocation>
    <subcellularLocation>
        <location evidence="1">Membrane</location>
        <topology evidence="1">Multi-pass membrane protein</topology>
    </subcellularLocation>
</comment>
<evidence type="ECO:0000259" key="7">
    <source>
        <dbReference type="PROSITE" id="PS51012"/>
    </source>
</evidence>
<accession>A0AAU9ABP0</accession>
<dbReference type="PROSITE" id="PS51012">
    <property type="entry name" value="ABC_TM2"/>
    <property type="match status" value="1"/>
</dbReference>
<dbReference type="InterPro" id="IPR000412">
    <property type="entry name" value="ABC_2_transport"/>
</dbReference>
<feature type="transmembrane region" description="Helical" evidence="6">
    <location>
        <begin position="139"/>
        <end position="164"/>
    </location>
</feature>
<dbReference type="GO" id="GO:0140359">
    <property type="term" value="F:ABC-type transporter activity"/>
    <property type="evidence" value="ECO:0007669"/>
    <property type="project" value="InterPro"/>
</dbReference>
<dbReference type="InterPro" id="IPR047817">
    <property type="entry name" value="ABC2_TM_bact-type"/>
</dbReference>
<feature type="transmembrane region" description="Helical" evidence="6">
    <location>
        <begin position="108"/>
        <end position="133"/>
    </location>
</feature>
<feature type="domain" description="ABC transmembrane type-2" evidence="7">
    <location>
        <begin position="23"/>
        <end position="254"/>
    </location>
</feature>
<dbReference type="Pfam" id="PF01061">
    <property type="entry name" value="ABC2_membrane"/>
    <property type="match status" value="1"/>
</dbReference>
<comment type="similarity">
    <text evidence="2 6">Belongs to the ABC-2 integral membrane protein family.</text>
</comment>
<evidence type="ECO:0000256" key="6">
    <source>
        <dbReference type="RuleBase" id="RU361157"/>
    </source>
</evidence>
<dbReference type="PANTHER" id="PTHR43332:SF2">
    <property type="entry name" value="INNER MEMBRANE TRANSPORT PERMEASE YADH"/>
    <property type="match status" value="1"/>
</dbReference>
<dbReference type="InterPro" id="IPR013525">
    <property type="entry name" value="ABC2_TM"/>
</dbReference>
<dbReference type="PRINTS" id="PR00164">
    <property type="entry name" value="ABC2TRNSPORT"/>
</dbReference>
<dbReference type="EMBL" id="AP014940">
    <property type="protein sequence ID" value="BAV96270.1"/>
    <property type="molecule type" value="Genomic_DNA"/>
</dbReference>
<dbReference type="NCBIfam" id="NF011648">
    <property type="entry name" value="PRK15066.1"/>
    <property type="match status" value="1"/>
</dbReference>
<keyword evidence="3 6" id="KW-0812">Transmembrane</keyword>
<evidence type="ECO:0000256" key="3">
    <source>
        <dbReference type="ARBA" id="ARBA00022692"/>
    </source>
</evidence>
<evidence type="ECO:0000256" key="4">
    <source>
        <dbReference type="ARBA" id="ARBA00022989"/>
    </source>
</evidence>
<keyword evidence="4 6" id="KW-1133">Transmembrane helix</keyword>
<proteinExistence type="inferred from homology"/>
<dbReference type="PIRSF" id="PIRSF006648">
    <property type="entry name" value="DrrB"/>
    <property type="match status" value="1"/>
</dbReference>
<feature type="transmembrane region" description="Helical" evidence="6">
    <location>
        <begin position="63"/>
        <end position="88"/>
    </location>
</feature>
<evidence type="ECO:0000313" key="9">
    <source>
        <dbReference type="Proteomes" id="UP000218824"/>
    </source>
</evidence>
<gene>
    <name evidence="8" type="ORF">LEN_0783</name>
</gene>
<feature type="transmembrane region" description="Helical" evidence="6">
    <location>
        <begin position="21"/>
        <end position="43"/>
    </location>
</feature>
<name>A0AAU9ABP0_LYSEN</name>
<dbReference type="KEGG" id="lem:LEN_0783"/>
<feature type="transmembrane region" description="Helical" evidence="6">
    <location>
        <begin position="229"/>
        <end position="251"/>
    </location>
</feature>
<keyword evidence="6" id="KW-0813">Transport</keyword>
<dbReference type="GO" id="GO:0043190">
    <property type="term" value="C:ATP-binding cassette (ABC) transporter complex"/>
    <property type="evidence" value="ECO:0007669"/>
    <property type="project" value="InterPro"/>
</dbReference>
<keyword evidence="6" id="KW-1003">Cell membrane</keyword>
<dbReference type="PANTHER" id="PTHR43332">
    <property type="entry name" value="INNER MEMBRANE TRANSPORT PERMEASE YADH-RELATED"/>
    <property type="match status" value="1"/>
</dbReference>
<protein>
    <recommendedName>
        <fullName evidence="6">Transport permease protein</fullName>
    </recommendedName>
</protein>
<keyword evidence="5 6" id="KW-0472">Membrane</keyword>
<dbReference type="AlphaFoldDB" id="A0AAU9ABP0"/>
<sequence length="259" mass="27525">MSVSSDLIALHCIVRREVSRILRLWLQTLVPPAVSTALYFAIFGKLIGDRIGSVDGGSSYLQFITPGLVMMCIITSSYGNASSSFFFVRFNRAVEEMLVSPMRNWIILLGYVAGAVVRSLMVGAIVVAIALVLSPSLSLAHPLVAVLSALLAATIFSLLGFINALYAKTLDDIGHVSHYVLTPLAYLGGVFYPISLLDAPWQAVAQVNPLAHMIGTFRYGVLGTGAPGFGLSIAVMLGLTLGLSALALVLLRRGVGTRS</sequence>
<dbReference type="RefSeq" id="WP_096376724.1">
    <property type="nucleotide sequence ID" value="NZ_AP014940.1"/>
</dbReference>
<reference evidence="8 9" key="1">
    <citation type="journal article" date="2017" name="DNA Res.">
        <title>Complete genome sequence and expression profile of the commercial lytic enzyme producer Lysobacter enzymogenes M497-1.</title>
        <authorList>
            <person name="Takami H."/>
            <person name="Toyoda A."/>
            <person name="Uchiyama I."/>
            <person name="Itoh T."/>
            <person name="Takaki Y."/>
            <person name="Arai W."/>
            <person name="Nishi S."/>
            <person name="Kawai M."/>
            <person name="Shinya K."/>
            <person name="Ikeda H."/>
        </authorList>
    </citation>
    <scope>NUCLEOTIDE SEQUENCE [LARGE SCALE GENOMIC DNA]</scope>
    <source>
        <strain evidence="8 9">M497-1</strain>
    </source>
</reference>